<comment type="subcellular location">
    <subcellularLocation>
        <location evidence="1">Cytoplasm</location>
    </subcellularLocation>
</comment>
<dbReference type="GO" id="GO:0005737">
    <property type="term" value="C:cytoplasm"/>
    <property type="evidence" value="ECO:0007669"/>
    <property type="project" value="UniProtKB-SubCell"/>
</dbReference>
<gene>
    <name evidence="5" type="ORF">PROFUN_06880</name>
</gene>
<comment type="caution">
    <text evidence="5">The sequence shown here is derived from an EMBL/GenBank/DDBJ whole genome shotgun (WGS) entry which is preliminary data.</text>
</comment>
<proteinExistence type="predicted"/>
<dbReference type="InterPro" id="IPR039762">
    <property type="entry name" value="Nmd2/UPF2"/>
</dbReference>
<sequence>MGQEDEAAAAAAKKENEKLQRERREKMEMRAANLSANSKRPPVSSMKNLDSTIKKNTSFIKKLKQFSEDQKDALCAEALSLNSGKFISEVVTSIAEAKLKATDILAATKICSLLHQRYADFTPQLISALLKIFAPPTATETDQEKNSRTLKKRTTFRLLSELLIVGILREHDVLLHILQDLIAADQHQITHPQLHKDKEFSFVNLPLILSFVRGASEEIFGIQKSHNRPVDEDEKQENIPTDEILTPQQQKTFLTEVVKYFRTACSHLSLEHKELKAKERENHSIMENRGDLSETASQAYDKARKSFERLLTNVSSLAELLRLEKELPQLSEDQNVTRVDTSITVSFGIRESRDLVSDSPFDDEDTRAFYENIPDLRSLGLPGVLFGDSETKEKSDEAQAQEDKEGEQPPSTNPEADKTDKEKLDKEKAENEREEKAEKEKAEKAEKEKVEKEKAEKEKVEKEKVEKEKAEKTEKETTPPTTKEVNPQKTKKVTEKDTFEPTPLGANSSLDTILFKLPTCVNRDLIDEAAKDFCYVNSKINRKKLVKALFSVPRTQLVLLPYYARMVSVLNKCMKDIGPQLVSMLEEEFQWLFKEKDQINIETKIKNIRFLGELTKFKICPSNTILQFLKACLDDFVHHNIDVACNLLETCGRFLYKAPDTHVRTKNMLEKMMRLKKAQNLPNRLDTMVENAYYQCIPPEKQTREKEKQQTPLQQYICKLLYQDLNKNTVKIVLKQLRKVKWEEDNEQFILKSLLKLHKGKFNNIHLVASLISGLSPYHELLCIKVVDLLFESVRNQLEINDFKLQQKQISNLKFLGELYNYCVIESHLIFSCLYMLITYGQPNMIPPELASQGGQLIPEPQANSTDQSTDSFRIRLVCTLLDTCGQYFDRGTSKRKLDRFLLYFQRYILSKSHLSTDVEFAISDLLEVLRPHLKRITTYQAACEAVMKMEEEEGEAERQQEKNQVQNTTVVGTPNRGQTNDNHPNSGSDSDDSHEARQPEDEEEDGESEDMEEEFDEYRREEEEEISVRLPNRHVSVAEDEEFDKELSKLVHESMESRRLEGRSQARLDINMTIPMNLLRTSSMLNTSRGRVEEQVVGEGEGKEERKEESGVQFKLLMKKNNKQTTRNLHIPADCSLAANTIVKHNMQREEQQELKRLVLEYEEREEEEEMAEQQSQEQLLRGQNGRGRGGAGGGRAPVKRTILHIGVAGAQYRTRQ</sequence>
<accession>A0A2P6NN14</accession>
<dbReference type="Gene3D" id="4.10.80.160">
    <property type="match status" value="1"/>
</dbReference>
<feature type="compositionally biased region" description="Basic and acidic residues" evidence="3">
    <location>
        <begin position="1091"/>
        <end position="1111"/>
    </location>
</feature>
<feature type="compositionally biased region" description="Basic and acidic residues" evidence="3">
    <location>
        <begin position="12"/>
        <end position="28"/>
    </location>
</feature>
<name>A0A2P6NN14_9EUKA</name>
<feature type="region of interest" description="Disordered" evidence="3">
    <location>
        <begin position="1090"/>
        <end position="1111"/>
    </location>
</feature>
<feature type="region of interest" description="Disordered" evidence="3">
    <location>
        <begin position="1165"/>
        <end position="1200"/>
    </location>
</feature>
<dbReference type="InterPro" id="IPR003890">
    <property type="entry name" value="MIF4G-like_typ-3"/>
</dbReference>
<dbReference type="OrthoDB" id="27832at2759"/>
<feature type="domain" description="MIF4G" evidence="4">
    <location>
        <begin position="715"/>
        <end position="933"/>
    </location>
</feature>
<feature type="compositionally biased region" description="Basic and acidic residues" evidence="3">
    <location>
        <begin position="389"/>
        <end position="407"/>
    </location>
</feature>
<dbReference type="PANTHER" id="PTHR12839">
    <property type="entry name" value="NONSENSE-MEDIATED MRNA DECAY PROTEIN 2 UP-FRAMESHIFT SUPPRESSOR 2"/>
    <property type="match status" value="1"/>
</dbReference>
<feature type="region of interest" description="Disordered" evidence="3">
    <location>
        <begin position="951"/>
        <end position="1027"/>
    </location>
</feature>
<feature type="compositionally biased region" description="Polar residues" evidence="3">
    <location>
        <begin position="478"/>
        <end position="488"/>
    </location>
</feature>
<dbReference type="Proteomes" id="UP000241769">
    <property type="component" value="Unassembled WGS sequence"/>
</dbReference>
<dbReference type="InterPro" id="IPR007193">
    <property type="entry name" value="Upf2/Nmd2_C"/>
</dbReference>
<dbReference type="Pfam" id="PF02854">
    <property type="entry name" value="MIF4G"/>
    <property type="match status" value="3"/>
</dbReference>
<dbReference type="AlphaFoldDB" id="A0A2P6NN14"/>
<feature type="compositionally biased region" description="Basic and acidic residues" evidence="3">
    <location>
        <begin position="415"/>
        <end position="477"/>
    </location>
</feature>
<dbReference type="GO" id="GO:0035145">
    <property type="term" value="C:exon-exon junction complex"/>
    <property type="evidence" value="ECO:0007669"/>
    <property type="project" value="TreeGrafter"/>
</dbReference>
<dbReference type="InterPro" id="IPR016024">
    <property type="entry name" value="ARM-type_fold"/>
</dbReference>
<reference evidence="5 6" key="1">
    <citation type="journal article" date="2018" name="Genome Biol. Evol.">
        <title>Multiple Roots of Fruiting Body Formation in Amoebozoa.</title>
        <authorList>
            <person name="Hillmann F."/>
            <person name="Forbes G."/>
            <person name="Novohradska S."/>
            <person name="Ferling I."/>
            <person name="Riege K."/>
            <person name="Groth M."/>
            <person name="Westermann M."/>
            <person name="Marz M."/>
            <person name="Spaller T."/>
            <person name="Winckler T."/>
            <person name="Schaap P."/>
            <person name="Glockner G."/>
        </authorList>
    </citation>
    <scope>NUCLEOTIDE SEQUENCE [LARGE SCALE GENOMIC DNA]</scope>
    <source>
        <strain evidence="5 6">Jena</strain>
    </source>
</reference>
<evidence type="ECO:0000313" key="5">
    <source>
        <dbReference type="EMBL" id="PRP85278.1"/>
    </source>
</evidence>
<feature type="region of interest" description="Disordered" evidence="3">
    <location>
        <begin position="379"/>
        <end position="503"/>
    </location>
</feature>
<dbReference type="GO" id="GO:0003723">
    <property type="term" value="F:RNA binding"/>
    <property type="evidence" value="ECO:0007669"/>
    <property type="project" value="InterPro"/>
</dbReference>
<dbReference type="Pfam" id="PF04050">
    <property type="entry name" value="Upf2"/>
    <property type="match status" value="1"/>
</dbReference>
<dbReference type="Gene3D" id="1.25.40.180">
    <property type="match status" value="3"/>
</dbReference>
<evidence type="ECO:0000256" key="1">
    <source>
        <dbReference type="ARBA" id="ARBA00004496"/>
    </source>
</evidence>
<dbReference type="FunCoup" id="A0A2P6NN14">
    <property type="interactions" value="686"/>
</dbReference>
<feature type="region of interest" description="Disordered" evidence="3">
    <location>
        <begin position="1"/>
        <end position="28"/>
    </location>
</feature>
<keyword evidence="2" id="KW-0963">Cytoplasm</keyword>
<evidence type="ECO:0000259" key="4">
    <source>
        <dbReference type="SMART" id="SM00543"/>
    </source>
</evidence>
<dbReference type="GO" id="GO:0000184">
    <property type="term" value="P:nuclear-transcribed mRNA catabolic process, nonsense-mediated decay"/>
    <property type="evidence" value="ECO:0007669"/>
    <property type="project" value="InterPro"/>
</dbReference>
<keyword evidence="6" id="KW-1185">Reference proteome</keyword>
<feature type="compositionally biased region" description="Gly residues" evidence="3">
    <location>
        <begin position="1186"/>
        <end position="1197"/>
    </location>
</feature>
<dbReference type="InParanoid" id="A0A2P6NN14"/>
<dbReference type="PANTHER" id="PTHR12839:SF7">
    <property type="entry name" value="REGULATOR OF NONSENSE TRANSCRIPTS 2"/>
    <property type="match status" value="1"/>
</dbReference>
<feature type="domain" description="MIF4G" evidence="4">
    <location>
        <begin position="53"/>
        <end position="324"/>
    </location>
</feature>
<dbReference type="SMART" id="SM00543">
    <property type="entry name" value="MIF4G"/>
    <property type="match status" value="3"/>
</dbReference>
<dbReference type="SUPFAM" id="SSF48371">
    <property type="entry name" value="ARM repeat"/>
    <property type="match status" value="3"/>
</dbReference>
<protein>
    <recommendedName>
        <fullName evidence="4">MIF4G domain-containing protein</fullName>
    </recommendedName>
</protein>
<feature type="compositionally biased region" description="Acidic residues" evidence="3">
    <location>
        <begin position="1001"/>
        <end position="1017"/>
    </location>
</feature>
<dbReference type="EMBL" id="MDYQ01000047">
    <property type="protein sequence ID" value="PRP85278.1"/>
    <property type="molecule type" value="Genomic_DNA"/>
</dbReference>
<feature type="compositionally biased region" description="Low complexity" evidence="3">
    <location>
        <begin position="1174"/>
        <end position="1185"/>
    </location>
</feature>
<organism evidence="5 6">
    <name type="scientific">Planoprotostelium fungivorum</name>
    <dbReference type="NCBI Taxonomy" id="1890364"/>
    <lineage>
        <taxon>Eukaryota</taxon>
        <taxon>Amoebozoa</taxon>
        <taxon>Evosea</taxon>
        <taxon>Variosea</taxon>
        <taxon>Cavosteliida</taxon>
        <taxon>Cavosteliaceae</taxon>
        <taxon>Planoprotostelium</taxon>
    </lineage>
</organism>
<feature type="domain" description="MIF4G" evidence="4">
    <location>
        <begin position="511"/>
        <end position="699"/>
    </location>
</feature>
<evidence type="ECO:0000256" key="3">
    <source>
        <dbReference type="SAM" id="MobiDB-lite"/>
    </source>
</evidence>
<evidence type="ECO:0000256" key="2">
    <source>
        <dbReference type="ARBA" id="ARBA00022490"/>
    </source>
</evidence>
<feature type="compositionally biased region" description="Polar residues" evidence="3">
    <location>
        <begin position="964"/>
        <end position="989"/>
    </location>
</feature>
<evidence type="ECO:0000313" key="6">
    <source>
        <dbReference type="Proteomes" id="UP000241769"/>
    </source>
</evidence>
<dbReference type="STRING" id="1890364.A0A2P6NN14"/>